<dbReference type="GO" id="GO:0080120">
    <property type="term" value="P:CAAX-box protein maturation"/>
    <property type="evidence" value="ECO:0007669"/>
    <property type="project" value="UniProtKB-ARBA"/>
</dbReference>
<dbReference type="AlphaFoldDB" id="A0A3S4MCT7"/>
<evidence type="ECO:0000313" key="4">
    <source>
        <dbReference type="Proteomes" id="UP000279227"/>
    </source>
</evidence>
<keyword evidence="1" id="KW-1133">Transmembrane helix</keyword>
<dbReference type="GeneID" id="93020374"/>
<dbReference type="RefSeq" id="WP_002976693.1">
    <property type="nucleotide sequence ID" value="NZ_CP031676.1"/>
</dbReference>
<keyword evidence="1" id="KW-0472">Membrane</keyword>
<accession>A0A3S4MCT7</accession>
<dbReference type="Proteomes" id="UP000279227">
    <property type="component" value="Chromosome"/>
</dbReference>
<evidence type="ECO:0000313" key="3">
    <source>
        <dbReference type="EMBL" id="VEE08211.1"/>
    </source>
</evidence>
<dbReference type="Pfam" id="PF02517">
    <property type="entry name" value="Rce1-like"/>
    <property type="match status" value="1"/>
</dbReference>
<keyword evidence="3" id="KW-0378">Hydrolase</keyword>
<feature type="transmembrane region" description="Helical" evidence="1">
    <location>
        <begin position="49"/>
        <end position="70"/>
    </location>
</feature>
<dbReference type="EMBL" id="LR134289">
    <property type="protein sequence ID" value="VEE08211.1"/>
    <property type="molecule type" value="Genomic_DNA"/>
</dbReference>
<dbReference type="GO" id="GO:0004175">
    <property type="term" value="F:endopeptidase activity"/>
    <property type="evidence" value="ECO:0007669"/>
    <property type="project" value="UniProtKB-ARBA"/>
</dbReference>
<evidence type="ECO:0000256" key="1">
    <source>
        <dbReference type="SAM" id="Phobius"/>
    </source>
</evidence>
<gene>
    <name evidence="3" type="ORF">NCTC11432_02541</name>
</gene>
<reference evidence="3 4" key="1">
    <citation type="submission" date="2018-12" db="EMBL/GenBank/DDBJ databases">
        <authorList>
            <consortium name="Pathogen Informatics"/>
        </authorList>
    </citation>
    <scope>NUCLEOTIDE SEQUENCE [LARGE SCALE GENOMIC DNA]</scope>
    <source>
        <strain evidence="3 4">NCTC11432</strain>
    </source>
</reference>
<sequence length="147" mass="17770">MKKLILFFLISFVLAVLNGYFFNYINDTYLHFDVNYNKSQNISKNELNFIAIFIAPLIETFIFQYLPYLILSKWIRLDNKAFCILIMSTIFASMHYYNWLYIVMTFFGGIILNNFYIYYHKHIPKYSFVLTVLFHALFNLYGFLFIM</sequence>
<dbReference type="InterPro" id="IPR003675">
    <property type="entry name" value="Rce1/LyrA-like_dom"/>
</dbReference>
<feature type="domain" description="CAAX prenyl protease 2/Lysostaphin resistance protein A-like" evidence="2">
    <location>
        <begin position="49"/>
        <end position="140"/>
    </location>
</feature>
<dbReference type="OrthoDB" id="1260290at2"/>
<organism evidence="3 4">
    <name type="scientific">Chryseobacterium gleum</name>
    <name type="common">Flavobacterium gleum</name>
    <dbReference type="NCBI Taxonomy" id="250"/>
    <lineage>
        <taxon>Bacteria</taxon>
        <taxon>Pseudomonadati</taxon>
        <taxon>Bacteroidota</taxon>
        <taxon>Flavobacteriia</taxon>
        <taxon>Flavobacteriales</taxon>
        <taxon>Weeksellaceae</taxon>
        <taxon>Chryseobacterium group</taxon>
        <taxon>Chryseobacterium</taxon>
    </lineage>
</organism>
<feature type="transmembrane region" description="Helical" evidence="1">
    <location>
        <begin position="126"/>
        <end position="146"/>
    </location>
</feature>
<keyword evidence="1" id="KW-0812">Transmembrane</keyword>
<proteinExistence type="predicted"/>
<dbReference type="KEGG" id="cgle:NCTC11432_02541"/>
<name>A0A3S4MCT7_CHRGE</name>
<feature type="transmembrane region" description="Helical" evidence="1">
    <location>
        <begin position="100"/>
        <end position="119"/>
    </location>
</feature>
<keyword evidence="3" id="KW-0645">Protease</keyword>
<evidence type="ECO:0000259" key="2">
    <source>
        <dbReference type="Pfam" id="PF02517"/>
    </source>
</evidence>
<protein>
    <submittedName>
        <fullName evidence="3">CAAX amino terminal protease self- immunity</fullName>
    </submittedName>
</protein>
<dbReference type="GO" id="GO:0006508">
    <property type="term" value="P:proteolysis"/>
    <property type="evidence" value="ECO:0007669"/>
    <property type="project" value="UniProtKB-KW"/>
</dbReference>